<dbReference type="EMBL" id="LSRX01000306">
    <property type="protein sequence ID" value="OLQ01055.1"/>
    <property type="molecule type" value="Genomic_DNA"/>
</dbReference>
<keyword evidence="3" id="KW-1185">Reference proteome</keyword>
<reference evidence="2 3" key="1">
    <citation type="submission" date="2016-02" db="EMBL/GenBank/DDBJ databases">
        <title>Genome analysis of coral dinoflagellate symbionts highlights evolutionary adaptations to a symbiotic lifestyle.</title>
        <authorList>
            <person name="Aranda M."/>
            <person name="Li Y."/>
            <person name="Liew Y.J."/>
            <person name="Baumgarten S."/>
            <person name="Simakov O."/>
            <person name="Wilson M."/>
            <person name="Piel J."/>
            <person name="Ashoor H."/>
            <person name="Bougouffa S."/>
            <person name="Bajic V.B."/>
            <person name="Ryu T."/>
            <person name="Ravasi T."/>
            <person name="Bayer T."/>
            <person name="Micklem G."/>
            <person name="Kim H."/>
            <person name="Bhak J."/>
            <person name="Lajeunesse T.C."/>
            <person name="Voolstra C.R."/>
        </authorList>
    </citation>
    <scope>NUCLEOTIDE SEQUENCE [LARGE SCALE GENOMIC DNA]</scope>
    <source>
        <strain evidence="2 3">CCMP2467</strain>
    </source>
</reference>
<feature type="non-terminal residue" evidence="2">
    <location>
        <position position="871"/>
    </location>
</feature>
<comment type="caution">
    <text evidence="2">The sequence shown here is derived from an EMBL/GenBank/DDBJ whole genome shotgun (WGS) entry which is preliminary data.</text>
</comment>
<dbReference type="OrthoDB" id="406970at2759"/>
<dbReference type="Proteomes" id="UP000186817">
    <property type="component" value="Unassembled WGS sequence"/>
</dbReference>
<evidence type="ECO:0000313" key="3">
    <source>
        <dbReference type="Proteomes" id="UP000186817"/>
    </source>
</evidence>
<sequence length="871" mass="98014">MGPAALRAGLIRSAPLHHVAWCRSFIDVFMAHKIVDRIQCFNQVIWIDSSLEYKADEWLAWLRERVSYQVAAGRRTYEEKLRQARESREAQARADARNAAWKGGTSMKGTGKGSSAPSSHPYRRAMAYTRQHMEVLVWSMDAPPFIYQMVKYHEIRLIHQQVTQAGHLHVEPDTFDRLLPNTPAGPLEIQLVVVQDASPCGHPALGPEMEEGSCNSDIKPLAREQRVEITRATVHVASIICVSWPPMRKQIPHSSHFVSWAIARCDPTFDCEFNDWADWSSLVAKKTPAEQVVKKRKQTWQDPSDGAKVIWPRSVDDLRLIGAIKGYRRLQPSIELVCTFYQPSLGFVLDDGGQIAEAFFSLFGEATFAFRARAVQAVTEDGGGCNHEQQVQANSSTWAFHTPHCYTQLFHVTGVNEEDQISTCLKVAAEDPSETYCKSEFLLFGKSLVLVARLSDITRSLWIPDPPRGSSKLLTCGDGPISDSAFSIRSLENFMQGCSDHLFVGGMLLVSGPFNNGEAAETLLVYDAALRAFADGRERIAWIVAARLTVLWELFVSCHDVVRFKAMGAQVGLSFVAQSETDGVDAVFMAIGGYSRTKETEKQKTENQRGSALHAAIGTPRQYSDNTCVDKSAIDVVYGFRLGRDYHMDAPIAPNERRQNKRTTAVWFLEADARSQTPLHQLFQAVNGPFPQRLIRWLGWYQWRKGRYSHWDLKANVPGERALLMPRPAATNKTEQGLLCLEGLIGPFFRMDPRLMTCMADEVVLLMQSDRILDFVENYGDFPGPRWDMILHGRLARVFLRGLTEMLLAQTGPCRCFNYTEDEKMYQMCCTEWATSVTPTKAACSVDDFDFEELPNEQTPASLDHEALDSY</sequence>
<accession>A0A1Q9E0V9</accession>
<name>A0A1Q9E0V9_SYMMI</name>
<proteinExistence type="predicted"/>
<feature type="region of interest" description="Disordered" evidence="1">
    <location>
        <begin position="88"/>
        <end position="120"/>
    </location>
</feature>
<feature type="compositionally biased region" description="Low complexity" evidence="1">
    <location>
        <begin position="97"/>
        <end position="115"/>
    </location>
</feature>
<organism evidence="2 3">
    <name type="scientific">Symbiodinium microadriaticum</name>
    <name type="common">Dinoflagellate</name>
    <name type="synonym">Zooxanthella microadriatica</name>
    <dbReference type="NCBI Taxonomy" id="2951"/>
    <lineage>
        <taxon>Eukaryota</taxon>
        <taxon>Sar</taxon>
        <taxon>Alveolata</taxon>
        <taxon>Dinophyceae</taxon>
        <taxon>Suessiales</taxon>
        <taxon>Symbiodiniaceae</taxon>
        <taxon>Symbiodinium</taxon>
    </lineage>
</organism>
<evidence type="ECO:0000256" key="1">
    <source>
        <dbReference type="SAM" id="MobiDB-lite"/>
    </source>
</evidence>
<dbReference type="AlphaFoldDB" id="A0A1Q9E0V9"/>
<protein>
    <submittedName>
        <fullName evidence="2">Uncharacterized protein</fullName>
    </submittedName>
</protein>
<gene>
    <name evidence="2" type="ORF">AK812_SmicGene16195</name>
</gene>
<evidence type="ECO:0000313" key="2">
    <source>
        <dbReference type="EMBL" id="OLQ01055.1"/>
    </source>
</evidence>